<evidence type="ECO:0000256" key="1">
    <source>
        <dbReference type="ARBA" id="ARBA00022679"/>
    </source>
</evidence>
<proteinExistence type="predicted"/>
<dbReference type="InterPro" id="IPR000182">
    <property type="entry name" value="GNAT_dom"/>
</dbReference>
<dbReference type="CDD" id="cd04301">
    <property type="entry name" value="NAT_SF"/>
    <property type="match status" value="1"/>
</dbReference>
<dbReference type="Gene3D" id="3.40.630.30">
    <property type="match status" value="1"/>
</dbReference>
<feature type="domain" description="N-acetyltransferase" evidence="3">
    <location>
        <begin position="1"/>
        <end position="140"/>
    </location>
</feature>
<evidence type="ECO:0000259" key="3">
    <source>
        <dbReference type="PROSITE" id="PS51186"/>
    </source>
</evidence>
<protein>
    <submittedName>
        <fullName evidence="4">GNAT family N-acetyltransferase</fullName>
    </submittedName>
</protein>
<dbReference type="PROSITE" id="PS51186">
    <property type="entry name" value="GNAT"/>
    <property type="match status" value="1"/>
</dbReference>
<evidence type="ECO:0000313" key="5">
    <source>
        <dbReference type="Proteomes" id="UP000502415"/>
    </source>
</evidence>
<dbReference type="Pfam" id="PF00583">
    <property type="entry name" value="Acetyltransf_1"/>
    <property type="match status" value="1"/>
</dbReference>
<dbReference type="InterPro" id="IPR016181">
    <property type="entry name" value="Acyl_CoA_acyltransferase"/>
</dbReference>
<dbReference type="Proteomes" id="UP000502415">
    <property type="component" value="Chromosome"/>
</dbReference>
<dbReference type="GO" id="GO:0016747">
    <property type="term" value="F:acyltransferase activity, transferring groups other than amino-acyl groups"/>
    <property type="evidence" value="ECO:0007669"/>
    <property type="project" value="InterPro"/>
</dbReference>
<gene>
    <name evidence="4" type="ORF">HH212_19880</name>
</gene>
<dbReference type="SUPFAM" id="SSF55729">
    <property type="entry name" value="Acyl-CoA N-acyltransferases (Nat)"/>
    <property type="match status" value="1"/>
</dbReference>
<dbReference type="PANTHER" id="PTHR43877">
    <property type="entry name" value="AMINOALKYLPHOSPHONATE N-ACETYLTRANSFERASE-RELATED-RELATED"/>
    <property type="match status" value="1"/>
</dbReference>
<reference evidence="4 5" key="1">
    <citation type="submission" date="2020-04" db="EMBL/GenBank/DDBJ databases">
        <title>Genome sequencing of novel species.</title>
        <authorList>
            <person name="Heo J."/>
            <person name="Kim S.-J."/>
            <person name="Kim J.-S."/>
            <person name="Hong S.-B."/>
            <person name="Kwon S.-W."/>
        </authorList>
    </citation>
    <scope>NUCLEOTIDE SEQUENCE [LARGE SCALE GENOMIC DNA]</scope>
    <source>
        <strain evidence="4 5">GN2-R2</strain>
    </source>
</reference>
<dbReference type="InterPro" id="IPR050832">
    <property type="entry name" value="Bact_Acetyltransf"/>
</dbReference>
<keyword evidence="5" id="KW-1185">Reference proteome</keyword>
<accession>A0A7Z2VZ06</accession>
<sequence length="143" mass="15795">MEILVYGIDRYDDVMALMRATPGVSIRDADARETTARYLARNPGLSFLAIDAGRVIGCALCGHDGRRGYLQHVIVAPDYRGRGIADALVGRCLDGLAALGIGKTHIDVFTSNDAANRYWTRRGWRRRDDIHRYSMIRTGGANA</sequence>
<dbReference type="KEGG" id="mfy:HH212_19880"/>
<dbReference type="RefSeq" id="WP_170204084.1">
    <property type="nucleotide sequence ID" value="NZ_CP051685.1"/>
</dbReference>
<keyword evidence="2" id="KW-0012">Acyltransferase</keyword>
<dbReference type="AlphaFoldDB" id="A0A7Z2VZ06"/>
<evidence type="ECO:0000313" key="4">
    <source>
        <dbReference type="EMBL" id="QJE01997.1"/>
    </source>
</evidence>
<name>A0A7Z2VZ06_9BURK</name>
<dbReference type="EMBL" id="CP051685">
    <property type="protein sequence ID" value="QJE01997.1"/>
    <property type="molecule type" value="Genomic_DNA"/>
</dbReference>
<organism evidence="4 5">
    <name type="scientific">Massilia forsythiae</name>
    <dbReference type="NCBI Taxonomy" id="2728020"/>
    <lineage>
        <taxon>Bacteria</taxon>
        <taxon>Pseudomonadati</taxon>
        <taxon>Pseudomonadota</taxon>
        <taxon>Betaproteobacteria</taxon>
        <taxon>Burkholderiales</taxon>
        <taxon>Oxalobacteraceae</taxon>
        <taxon>Telluria group</taxon>
        <taxon>Massilia</taxon>
    </lineage>
</organism>
<evidence type="ECO:0000256" key="2">
    <source>
        <dbReference type="ARBA" id="ARBA00023315"/>
    </source>
</evidence>
<keyword evidence="1 4" id="KW-0808">Transferase</keyword>